<dbReference type="Gene3D" id="3.90.1300.10">
    <property type="entry name" value="Amidase signature (AS) domain"/>
    <property type="match status" value="1"/>
</dbReference>
<dbReference type="Pfam" id="PF01425">
    <property type="entry name" value="Amidase"/>
    <property type="match status" value="1"/>
</dbReference>
<dbReference type="EC" id="3.5.1.4" evidence="2"/>
<name>A0A942UT62_9BACI</name>
<proteinExistence type="predicted"/>
<reference evidence="2 3" key="1">
    <citation type="submission" date="2021-05" db="EMBL/GenBank/DDBJ databases">
        <title>Novel Bacillus species.</title>
        <authorList>
            <person name="Liu G."/>
        </authorList>
    </citation>
    <scope>NUCLEOTIDE SEQUENCE [LARGE SCALE GENOMIC DNA]</scope>
    <source>
        <strain evidence="2 3">FJAT-49682</strain>
    </source>
</reference>
<protein>
    <submittedName>
        <fullName evidence="2">Amidase</fullName>
        <ecNumber evidence="2">3.5.1.4</ecNumber>
    </submittedName>
</protein>
<dbReference type="RefSeq" id="WP_213099649.1">
    <property type="nucleotide sequence ID" value="NZ_JAGYPH010000004.1"/>
</dbReference>
<feature type="domain" description="Amidase" evidence="1">
    <location>
        <begin position="35"/>
        <end position="467"/>
    </location>
</feature>
<dbReference type="PANTHER" id="PTHR42678">
    <property type="entry name" value="AMIDASE"/>
    <property type="match status" value="1"/>
</dbReference>
<dbReference type="EMBL" id="JAGYPN010000004">
    <property type="protein sequence ID" value="MBS4224598.1"/>
    <property type="molecule type" value="Genomic_DNA"/>
</dbReference>
<dbReference type="NCBIfam" id="NF005300">
    <property type="entry name" value="PRK06828.1"/>
    <property type="match status" value="1"/>
</dbReference>
<sequence>MENPKLRQLHDEWLQEATIEDIKEKLDSGEVTSVDLVHMYMNRIANYDNNLRSVLEINPDALHIASSHDIERKVHGPRSVLHGIPILLKDNIDTGDKTHTSAGSLALADHYAAKDSFVASQLRGAGAILLGKTNMTEWANFMAFDMPSGYSSRGGQTLNPYGEFDVGGSSSGSGAAIAANFALAAIGTETSGSILNPSLKNSLVGIKPTVGLVSRTGVIPIAHTQDTPGPMARTVKDAAYLLSAIAGVDEKDPVTGTNPDRKGIDYASNLSETTLEGMRIGIAGSPFTERLSKHKLALADQALQVLKELGAEIIEDINIPSAEEKLGFDVLVYEFKPDLNAYLKATSRSNKIRSLSDVISFNNENPGRMLKYDQKLLEASEKTSGSLMEMEYVQALEKDQYLSRAKGIDHALEEYNLDAILFPGDRGSEIAAKAGYPSVIVPAGYVPNGEPFGIMFTGTAFSEQTLLKVAYAYEQATNHRKAPKLEK</sequence>
<dbReference type="AlphaFoldDB" id="A0A942UT62"/>
<organism evidence="2 3">
    <name type="scientific">Lederbergia citrea</name>
    <dbReference type="NCBI Taxonomy" id="2833581"/>
    <lineage>
        <taxon>Bacteria</taxon>
        <taxon>Bacillati</taxon>
        <taxon>Bacillota</taxon>
        <taxon>Bacilli</taxon>
        <taxon>Bacillales</taxon>
        <taxon>Bacillaceae</taxon>
        <taxon>Lederbergia</taxon>
    </lineage>
</organism>
<evidence type="ECO:0000259" key="1">
    <source>
        <dbReference type="Pfam" id="PF01425"/>
    </source>
</evidence>
<accession>A0A942UT62</accession>
<dbReference type="GO" id="GO:0004040">
    <property type="term" value="F:amidase activity"/>
    <property type="evidence" value="ECO:0007669"/>
    <property type="project" value="UniProtKB-EC"/>
</dbReference>
<evidence type="ECO:0000313" key="2">
    <source>
        <dbReference type="EMBL" id="MBS4224598.1"/>
    </source>
</evidence>
<dbReference type="InterPro" id="IPR023631">
    <property type="entry name" value="Amidase_dom"/>
</dbReference>
<dbReference type="PANTHER" id="PTHR42678:SF34">
    <property type="entry name" value="OS04G0183300 PROTEIN"/>
    <property type="match status" value="1"/>
</dbReference>
<gene>
    <name evidence="2" type="ORF">KHA91_17955</name>
</gene>
<evidence type="ECO:0000313" key="3">
    <source>
        <dbReference type="Proteomes" id="UP000676456"/>
    </source>
</evidence>
<comment type="caution">
    <text evidence="2">The sequence shown here is derived from an EMBL/GenBank/DDBJ whole genome shotgun (WGS) entry which is preliminary data.</text>
</comment>
<keyword evidence="3" id="KW-1185">Reference proteome</keyword>
<dbReference type="Proteomes" id="UP000676456">
    <property type="component" value="Unassembled WGS sequence"/>
</dbReference>
<dbReference type="SUPFAM" id="SSF75304">
    <property type="entry name" value="Amidase signature (AS) enzymes"/>
    <property type="match status" value="1"/>
</dbReference>
<dbReference type="InterPro" id="IPR036928">
    <property type="entry name" value="AS_sf"/>
</dbReference>
<keyword evidence="2" id="KW-0378">Hydrolase</keyword>